<accession>A0A917Z703</accession>
<reference evidence="2" key="2">
    <citation type="submission" date="2020-09" db="EMBL/GenBank/DDBJ databases">
        <authorList>
            <person name="Sun Q."/>
            <person name="Zhou Y."/>
        </authorList>
    </citation>
    <scope>NUCLEOTIDE SEQUENCE</scope>
    <source>
        <strain evidence="2">CGMCC 4.7368</strain>
    </source>
</reference>
<dbReference type="AlphaFoldDB" id="A0A917Z703"/>
<reference evidence="2" key="1">
    <citation type="journal article" date="2014" name="Int. J. Syst. Evol. Microbiol.">
        <title>Complete genome sequence of Corynebacterium casei LMG S-19264T (=DSM 44701T), isolated from a smear-ripened cheese.</title>
        <authorList>
            <consortium name="US DOE Joint Genome Institute (JGI-PGF)"/>
            <person name="Walter F."/>
            <person name="Albersmeier A."/>
            <person name="Kalinowski J."/>
            <person name="Ruckert C."/>
        </authorList>
    </citation>
    <scope>NUCLEOTIDE SEQUENCE</scope>
    <source>
        <strain evidence="2">CGMCC 4.7368</strain>
    </source>
</reference>
<organism evidence="2 3">
    <name type="scientific">Nonomuraea cavernae</name>
    <dbReference type="NCBI Taxonomy" id="2045107"/>
    <lineage>
        <taxon>Bacteria</taxon>
        <taxon>Bacillati</taxon>
        <taxon>Actinomycetota</taxon>
        <taxon>Actinomycetes</taxon>
        <taxon>Streptosporangiales</taxon>
        <taxon>Streptosporangiaceae</taxon>
        <taxon>Nonomuraea</taxon>
    </lineage>
</organism>
<dbReference type="Proteomes" id="UP000646523">
    <property type="component" value="Unassembled WGS sequence"/>
</dbReference>
<comment type="caution">
    <text evidence="2">The sequence shown here is derived from an EMBL/GenBank/DDBJ whole genome shotgun (WGS) entry which is preliminary data.</text>
</comment>
<dbReference type="InterPro" id="IPR003692">
    <property type="entry name" value="Hydantoinase_B"/>
</dbReference>
<dbReference type="GO" id="GO:0017168">
    <property type="term" value="F:5-oxoprolinase (ATP-hydrolyzing) activity"/>
    <property type="evidence" value="ECO:0007669"/>
    <property type="project" value="TreeGrafter"/>
</dbReference>
<sequence>MAQIIETATEPLARVAVDPITLDIVENALRNARYEMDEVLFRTALSPGIREQHDEFPLIGDPTGRMVVGQFGLSIPALLDRFDGTIEEGDVLLTSDPYSCDGAISHANDWLVVMPIYVDGRVVGWSSMFGHMSDVGGKTACSMPTDARTIYEEGVVIPPFKLYSKGVLNEAALGIILNQVRQPDWNRADLNGIVAACRTASRRIQELCARFGADTYTSALDALLQRNYDAMKVLLATLFEDGETLTFSDYICDDGRGNGPYKLTLSLTRTGEKVLLDFSGSDPQAEGPISYFLNENLARMFFGIYLITVADPQILWNDGFYPLVDVHIPEGSFWKPRFPAALNGRNHGIGRLFDLFGGLLGQKTPDLLNAAGFSSSPHFMYAGEGFQLYSIGFGGIPGRPIGDGPDGHSLWPSFTNIPCEFLESYYPLRIERWETVADTGGAGLHRGGNGVDVAYRFLKPGTIAIHDDRWLTYPWGVNGGEPGARGRKWIERADGGVEILPSKVHDVEVRPGDLLHFVTWGGGGWGDPLARDPELVALEVRRGLVTADGARRFGVVCAADGTLDAEATAELRERLRADRGELPVFDMGPPLEELLARCEDETGLPAPTPPARV</sequence>
<proteinExistence type="predicted"/>
<dbReference type="PANTHER" id="PTHR11365">
    <property type="entry name" value="5-OXOPROLINASE RELATED"/>
    <property type="match status" value="1"/>
</dbReference>
<dbReference type="GO" id="GO:0005829">
    <property type="term" value="C:cytosol"/>
    <property type="evidence" value="ECO:0007669"/>
    <property type="project" value="TreeGrafter"/>
</dbReference>
<name>A0A917Z703_9ACTN</name>
<protein>
    <submittedName>
        <fullName evidence="2">5-oxoprolinase</fullName>
    </submittedName>
</protein>
<feature type="domain" description="Hydantoinase B/oxoprolinase" evidence="1">
    <location>
        <begin position="18"/>
        <end position="528"/>
    </location>
</feature>
<dbReference type="EMBL" id="BMNH01000016">
    <property type="protein sequence ID" value="GGO74819.1"/>
    <property type="molecule type" value="Genomic_DNA"/>
</dbReference>
<dbReference type="Pfam" id="PF02538">
    <property type="entry name" value="Hydantoinase_B"/>
    <property type="match status" value="1"/>
</dbReference>
<dbReference type="GO" id="GO:0006749">
    <property type="term" value="P:glutathione metabolic process"/>
    <property type="evidence" value="ECO:0007669"/>
    <property type="project" value="TreeGrafter"/>
</dbReference>
<evidence type="ECO:0000313" key="2">
    <source>
        <dbReference type="EMBL" id="GGO74819.1"/>
    </source>
</evidence>
<evidence type="ECO:0000313" key="3">
    <source>
        <dbReference type="Proteomes" id="UP000646523"/>
    </source>
</evidence>
<evidence type="ECO:0000259" key="1">
    <source>
        <dbReference type="Pfam" id="PF02538"/>
    </source>
</evidence>
<dbReference type="InterPro" id="IPR045079">
    <property type="entry name" value="Oxoprolinase-like"/>
</dbReference>
<keyword evidence="3" id="KW-1185">Reference proteome</keyword>
<dbReference type="PANTHER" id="PTHR11365:SF23">
    <property type="entry name" value="HYPOTHETICAL 5-OXOPROLINASE (EUROFUNG)-RELATED"/>
    <property type="match status" value="1"/>
</dbReference>
<gene>
    <name evidence="2" type="ORF">GCM10012289_48390</name>
</gene>